<organism evidence="3">
    <name type="scientific">uncultured bacterium HF770_11D24</name>
    <dbReference type="NCBI Taxonomy" id="710817"/>
    <lineage>
        <taxon>Bacteria</taxon>
        <taxon>environmental samples</taxon>
    </lineage>
</organism>
<dbReference type="AlphaFoldDB" id="E0XPX1"/>
<evidence type="ECO:0000259" key="1">
    <source>
        <dbReference type="Pfam" id="PF01368"/>
    </source>
</evidence>
<feature type="domain" description="DHHA1" evidence="2">
    <location>
        <begin position="233"/>
        <end position="312"/>
    </location>
</feature>
<dbReference type="InterPro" id="IPR001667">
    <property type="entry name" value="DDH_dom"/>
</dbReference>
<dbReference type="PANTHER" id="PTHR47618">
    <property type="entry name" value="BIFUNCTIONAL OLIGORIBONUCLEASE AND PAP PHOSPHATASE NRNA"/>
    <property type="match status" value="1"/>
</dbReference>
<dbReference type="EMBL" id="GU474838">
    <property type="protein sequence ID" value="ADI16462.1"/>
    <property type="molecule type" value="Genomic_DNA"/>
</dbReference>
<feature type="domain" description="DDH" evidence="1">
    <location>
        <begin position="17"/>
        <end position="157"/>
    </location>
</feature>
<dbReference type="InterPro" id="IPR051319">
    <property type="entry name" value="Oligoribo/pAp-PDE_c-di-AMP_PDE"/>
</dbReference>
<dbReference type="Pfam" id="PF01368">
    <property type="entry name" value="DHH"/>
    <property type="match status" value="1"/>
</dbReference>
<dbReference type="Gene3D" id="3.90.1640.10">
    <property type="entry name" value="inorganic pyrophosphatase (n-terminal core)"/>
    <property type="match status" value="1"/>
</dbReference>
<sequence>MKTIDRILEIIGKSHTIAVCSHMRPDGDCIGSTLGLALALLEQGKEVICWNQDPVPSKLRFLDPDQLIQSPRPIKRPFDCVISVDAASIERLGTAQEHIANRGTLINIDHHTSNTRFGDVNWIASKEPSSGELVYQLIREAGWKITPRIADCLFTAISTDTGSFQYPSTLPETYYAAGDLVKKGADLAIVCDEVYQSYPLSRVKLLKHVYNNFRLTHDNQIAYFWLKQEDFSRTGATASDTEGLIDHVRAIDPVVVACVFEELEPELTRISLRSKDKNINVSDIAGLFGGGGHPAAAGARIPGKLPTTQRRVVAAIRKALDARPS</sequence>
<dbReference type="SUPFAM" id="SSF64182">
    <property type="entry name" value="DHH phosphoesterases"/>
    <property type="match status" value="1"/>
</dbReference>
<proteinExistence type="predicted"/>
<dbReference type="GO" id="GO:0003676">
    <property type="term" value="F:nucleic acid binding"/>
    <property type="evidence" value="ECO:0007669"/>
    <property type="project" value="InterPro"/>
</dbReference>
<protein>
    <submittedName>
        <fullName evidence="3">Exopolyphosphatase-related proteins</fullName>
    </submittedName>
</protein>
<dbReference type="InterPro" id="IPR038763">
    <property type="entry name" value="DHH_sf"/>
</dbReference>
<dbReference type="InterPro" id="IPR003156">
    <property type="entry name" value="DHHA1_dom"/>
</dbReference>
<dbReference type="Pfam" id="PF02272">
    <property type="entry name" value="DHHA1"/>
    <property type="match status" value="1"/>
</dbReference>
<accession>E0XPX1</accession>
<name>E0XPX1_9BACT</name>
<evidence type="ECO:0000313" key="3">
    <source>
        <dbReference type="EMBL" id="ADI16462.1"/>
    </source>
</evidence>
<dbReference type="Gene3D" id="3.10.310.30">
    <property type="match status" value="1"/>
</dbReference>
<evidence type="ECO:0000259" key="2">
    <source>
        <dbReference type="Pfam" id="PF02272"/>
    </source>
</evidence>
<dbReference type="PANTHER" id="PTHR47618:SF1">
    <property type="entry name" value="BIFUNCTIONAL OLIGORIBONUCLEASE AND PAP PHOSPHATASE NRNA"/>
    <property type="match status" value="1"/>
</dbReference>
<reference evidence="3" key="1">
    <citation type="journal article" date="2011" name="Environ. Microbiol.">
        <title>Time-series analyses of Monterey Bay coastal microbial picoplankton using a 'genome proxy' microarray.</title>
        <authorList>
            <person name="Rich V.I."/>
            <person name="Pham V.D."/>
            <person name="Eppley J."/>
            <person name="Shi Y."/>
            <person name="DeLong E.F."/>
        </authorList>
    </citation>
    <scope>NUCLEOTIDE SEQUENCE</scope>
</reference>